<organism evidence="1">
    <name type="scientific">marine sediment metagenome</name>
    <dbReference type="NCBI Taxonomy" id="412755"/>
    <lineage>
        <taxon>unclassified sequences</taxon>
        <taxon>metagenomes</taxon>
        <taxon>ecological metagenomes</taxon>
    </lineage>
</organism>
<name>A0A0F9CER5_9ZZZZ</name>
<protein>
    <submittedName>
        <fullName evidence="1">Uncharacterized protein</fullName>
    </submittedName>
</protein>
<dbReference type="AlphaFoldDB" id="A0A0F9CER5"/>
<dbReference type="EMBL" id="LAZR01033621">
    <property type="protein sequence ID" value="KKL47554.1"/>
    <property type="molecule type" value="Genomic_DNA"/>
</dbReference>
<reference evidence="1" key="1">
    <citation type="journal article" date="2015" name="Nature">
        <title>Complex archaea that bridge the gap between prokaryotes and eukaryotes.</title>
        <authorList>
            <person name="Spang A."/>
            <person name="Saw J.H."/>
            <person name="Jorgensen S.L."/>
            <person name="Zaremba-Niedzwiedzka K."/>
            <person name="Martijn J."/>
            <person name="Lind A.E."/>
            <person name="van Eijk R."/>
            <person name="Schleper C."/>
            <person name="Guy L."/>
            <person name="Ettema T.J."/>
        </authorList>
    </citation>
    <scope>NUCLEOTIDE SEQUENCE</scope>
</reference>
<comment type="caution">
    <text evidence="1">The sequence shown here is derived from an EMBL/GenBank/DDBJ whole genome shotgun (WGS) entry which is preliminary data.</text>
</comment>
<gene>
    <name evidence="1" type="ORF">LCGC14_2334360</name>
</gene>
<sequence>MKKDKMHKFFDDKAMIIDNLRSIKSNLEEIEEISLFDPDEALYNEILSLIDEAKASETSSALAEIIQKAKVIEVKLDSWFAKEGIETLELSWPEL</sequence>
<accession>A0A0F9CER5</accession>
<proteinExistence type="predicted"/>
<evidence type="ECO:0000313" key="1">
    <source>
        <dbReference type="EMBL" id="KKL47554.1"/>
    </source>
</evidence>